<organism evidence="1 2">
    <name type="scientific">Streptomyces amakusaensis</name>
    <dbReference type="NCBI Taxonomy" id="67271"/>
    <lineage>
        <taxon>Bacteria</taxon>
        <taxon>Bacillati</taxon>
        <taxon>Actinomycetota</taxon>
        <taxon>Actinomycetes</taxon>
        <taxon>Kitasatosporales</taxon>
        <taxon>Streptomycetaceae</taxon>
        <taxon>Streptomyces</taxon>
    </lineage>
</organism>
<evidence type="ECO:0000313" key="2">
    <source>
        <dbReference type="Proteomes" id="UP001596160"/>
    </source>
</evidence>
<keyword evidence="2" id="KW-1185">Reference proteome</keyword>
<gene>
    <name evidence="1" type="ORF">ACFPRH_19915</name>
</gene>
<reference evidence="2" key="1">
    <citation type="journal article" date="2019" name="Int. J. Syst. Evol. Microbiol.">
        <title>The Global Catalogue of Microorganisms (GCM) 10K type strain sequencing project: providing services to taxonomists for standard genome sequencing and annotation.</title>
        <authorList>
            <consortium name="The Broad Institute Genomics Platform"/>
            <consortium name="The Broad Institute Genome Sequencing Center for Infectious Disease"/>
            <person name="Wu L."/>
            <person name="Ma J."/>
        </authorList>
    </citation>
    <scope>NUCLEOTIDE SEQUENCE [LARGE SCALE GENOMIC DNA]</scope>
    <source>
        <strain evidence="2">PCU 266</strain>
    </source>
</reference>
<sequence>MSGLKLFHTMSGSAVEVAPRLAEAEADVQGLVEAHMQAMLGVRFLASEYSTGPVHGGRIDSLGLDENGSPVIVEYKRGTDAGVINQGLFYLSWLMDHRAEFGHLVRERLGQPAASQVLWSAPRLICVAGDFTRYDVHAVREHRRSIDLVRYRLYGEHHIGLETVASVTGHSAAPRMAARRRAAGIQRARTEGGAMTELAAAVDEVLLGLGDDIVPVQRKQYRAYQRLRNFACLCPPRQTKLLVYLKADPGTVDLVPGFTRDVTGLGHHGTGDLEVQLRTERDLERAQDLFRLSYAAA</sequence>
<dbReference type="InterPro" id="IPR011856">
    <property type="entry name" value="tRNA_endonuc-like_dom_sf"/>
</dbReference>
<dbReference type="RefSeq" id="WP_381734415.1">
    <property type="nucleotide sequence ID" value="NZ_BAAASB010000014.1"/>
</dbReference>
<dbReference type="Proteomes" id="UP001596160">
    <property type="component" value="Unassembled WGS sequence"/>
</dbReference>
<dbReference type="EMBL" id="JBHSKP010000013">
    <property type="protein sequence ID" value="MFC5154003.1"/>
    <property type="molecule type" value="Genomic_DNA"/>
</dbReference>
<evidence type="ECO:0000313" key="1">
    <source>
        <dbReference type="EMBL" id="MFC5154003.1"/>
    </source>
</evidence>
<name>A0ABW0AMQ5_9ACTN</name>
<dbReference type="Gene3D" id="3.40.1350.10">
    <property type="match status" value="1"/>
</dbReference>
<proteinExistence type="predicted"/>
<protein>
    <submittedName>
        <fullName evidence="1">Transporter</fullName>
    </submittedName>
</protein>
<accession>A0ABW0AMQ5</accession>
<comment type="caution">
    <text evidence="1">The sequence shown here is derived from an EMBL/GenBank/DDBJ whole genome shotgun (WGS) entry which is preliminary data.</text>
</comment>